<sequence length="265" mass="28439">MVKLQSMLALWSVASVGTASLQYRDYGNTVNNGSIIRHDGDPVGKEEEFNGVNLYITGEKKSDTAVVYLTDVFGIQLLENKLLADSFGRAGFLTVAPDLFDGKPAPADLNDPSFNQTEFLAEHGPEVTDPKIATAIDYLRNTAGAAKIAVTGYCFGGRYSFRFLAEAKGADVGFAAHPSLLEDAEIAAITRPISVAAADGDALMPPARRAEIEAALQAAGLEYSLTLYGGTQHGFGVRANVSDPKQKFGKEQAFFQAVTFFENWV</sequence>
<dbReference type="SUPFAM" id="SSF53474">
    <property type="entry name" value="alpha/beta-Hydrolases"/>
    <property type="match status" value="1"/>
</dbReference>
<feature type="signal peptide" evidence="1">
    <location>
        <begin position="1"/>
        <end position="19"/>
    </location>
</feature>
<feature type="domain" description="Dienelactone hydrolase" evidence="2">
    <location>
        <begin position="55"/>
        <end position="263"/>
    </location>
</feature>
<dbReference type="EMBL" id="JAKJXP020000013">
    <property type="protein sequence ID" value="KAK7755420.1"/>
    <property type="molecule type" value="Genomic_DNA"/>
</dbReference>
<evidence type="ECO:0000259" key="2">
    <source>
        <dbReference type="Pfam" id="PF01738"/>
    </source>
</evidence>
<dbReference type="PANTHER" id="PTHR17630:SF44">
    <property type="entry name" value="PROTEIN AIM2"/>
    <property type="match status" value="1"/>
</dbReference>
<dbReference type="Proteomes" id="UP001320420">
    <property type="component" value="Unassembled WGS sequence"/>
</dbReference>
<dbReference type="GO" id="GO:0016787">
    <property type="term" value="F:hydrolase activity"/>
    <property type="evidence" value="ECO:0007669"/>
    <property type="project" value="InterPro"/>
</dbReference>
<keyword evidence="4" id="KW-1185">Reference proteome</keyword>
<dbReference type="InterPro" id="IPR002925">
    <property type="entry name" value="Dienelactn_hydro"/>
</dbReference>
<comment type="caution">
    <text evidence="3">The sequence shown here is derived from an EMBL/GenBank/DDBJ whole genome shotgun (WGS) entry which is preliminary data.</text>
</comment>
<dbReference type="InterPro" id="IPR029058">
    <property type="entry name" value="AB_hydrolase_fold"/>
</dbReference>
<protein>
    <recommendedName>
        <fullName evidence="2">Dienelactone hydrolase domain-containing protein</fullName>
    </recommendedName>
</protein>
<reference evidence="3 4" key="1">
    <citation type="submission" date="2024-02" db="EMBL/GenBank/DDBJ databases">
        <title>De novo assembly and annotation of 12 fungi associated with fruit tree decline syndrome in Ontario, Canada.</title>
        <authorList>
            <person name="Sulman M."/>
            <person name="Ellouze W."/>
            <person name="Ilyukhin E."/>
        </authorList>
    </citation>
    <scope>NUCLEOTIDE SEQUENCE [LARGE SCALE GENOMIC DNA]</scope>
    <source>
        <strain evidence="3 4">M11/M66-122</strain>
    </source>
</reference>
<feature type="chain" id="PRO_5043045326" description="Dienelactone hydrolase domain-containing protein" evidence="1">
    <location>
        <begin position="20"/>
        <end position="265"/>
    </location>
</feature>
<evidence type="ECO:0000313" key="3">
    <source>
        <dbReference type="EMBL" id="KAK7755420.1"/>
    </source>
</evidence>
<dbReference type="AlphaFoldDB" id="A0AAN9YVI9"/>
<dbReference type="Gene3D" id="3.40.50.1820">
    <property type="entry name" value="alpha/beta hydrolase"/>
    <property type="match status" value="1"/>
</dbReference>
<dbReference type="Pfam" id="PF01738">
    <property type="entry name" value="DLH"/>
    <property type="match status" value="1"/>
</dbReference>
<name>A0AAN9YVI9_9PEZI</name>
<organism evidence="3 4">
    <name type="scientific">Diatrype stigma</name>
    <dbReference type="NCBI Taxonomy" id="117547"/>
    <lineage>
        <taxon>Eukaryota</taxon>
        <taxon>Fungi</taxon>
        <taxon>Dikarya</taxon>
        <taxon>Ascomycota</taxon>
        <taxon>Pezizomycotina</taxon>
        <taxon>Sordariomycetes</taxon>
        <taxon>Xylariomycetidae</taxon>
        <taxon>Xylariales</taxon>
        <taxon>Diatrypaceae</taxon>
        <taxon>Diatrype</taxon>
    </lineage>
</organism>
<evidence type="ECO:0000256" key="1">
    <source>
        <dbReference type="SAM" id="SignalP"/>
    </source>
</evidence>
<evidence type="ECO:0000313" key="4">
    <source>
        <dbReference type="Proteomes" id="UP001320420"/>
    </source>
</evidence>
<proteinExistence type="predicted"/>
<dbReference type="PANTHER" id="PTHR17630">
    <property type="entry name" value="DIENELACTONE HYDROLASE"/>
    <property type="match status" value="1"/>
</dbReference>
<gene>
    <name evidence="3" type="ORF">SLS62_002647</name>
</gene>
<accession>A0AAN9YVI9</accession>
<keyword evidence="1" id="KW-0732">Signal</keyword>